<evidence type="ECO:0000313" key="4">
    <source>
        <dbReference type="EMBL" id="NNG37085.1"/>
    </source>
</evidence>
<dbReference type="EMBL" id="JABEND010000010">
    <property type="protein sequence ID" value="NNG37085.1"/>
    <property type="molecule type" value="Genomic_DNA"/>
</dbReference>
<evidence type="ECO:0000256" key="1">
    <source>
        <dbReference type="SAM" id="MobiDB-lite"/>
    </source>
</evidence>
<feature type="domain" description="Putative Flp pilus-assembly TadG-like N-terminal" evidence="3">
    <location>
        <begin position="47"/>
        <end position="93"/>
    </location>
</feature>
<feature type="region of interest" description="Disordered" evidence="1">
    <location>
        <begin position="1"/>
        <end position="46"/>
    </location>
</feature>
<dbReference type="RefSeq" id="WP_171200787.1">
    <property type="nucleotide sequence ID" value="NZ_JABEND010000010.1"/>
</dbReference>
<dbReference type="InterPro" id="IPR028087">
    <property type="entry name" value="Tad_N"/>
</dbReference>
<dbReference type="Proteomes" id="UP000562984">
    <property type="component" value="Unassembled WGS sequence"/>
</dbReference>
<organism evidence="4 5">
    <name type="scientific">Nakamurella aerolata</name>
    <dbReference type="NCBI Taxonomy" id="1656892"/>
    <lineage>
        <taxon>Bacteria</taxon>
        <taxon>Bacillati</taxon>
        <taxon>Actinomycetota</taxon>
        <taxon>Actinomycetes</taxon>
        <taxon>Nakamurellales</taxon>
        <taxon>Nakamurellaceae</taxon>
        <taxon>Nakamurella</taxon>
    </lineage>
</organism>
<comment type="caution">
    <text evidence="4">The sequence shown here is derived from an EMBL/GenBank/DDBJ whole genome shotgun (WGS) entry which is preliminary data.</text>
</comment>
<gene>
    <name evidence="4" type="ORF">HKD39_15490</name>
</gene>
<sequence length="168" mass="17239">MGGQQRLTAGRSAVQRVTGRRRRGNQRGNPRRGVRPGALGPPQGDSGSATPLMLGMVLCLLLLSVGVIAAGSVVLAKQNLQSACDAAASAVAGQLTPDQINGGRLTDLDDRLATELHRRRSGGDVTGAATELSVRARCQARSEVAFGGLFGNPTVGISVDAVGNLTRS</sequence>
<evidence type="ECO:0000259" key="3">
    <source>
        <dbReference type="Pfam" id="PF13400"/>
    </source>
</evidence>
<dbReference type="AlphaFoldDB" id="A0A849A963"/>
<feature type="transmembrane region" description="Helical" evidence="2">
    <location>
        <begin position="52"/>
        <end position="76"/>
    </location>
</feature>
<proteinExistence type="predicted"/>
<protein>
    <recommendedName>
        <fullName evidence="3">Putative Flp pilus-assembly TadG-like N-terminal domain-containing protein</fullName>
    </recommendedName>
</protein>
<feature type="compositionally biased region" description="Basic residues" evidence="1">
    <location>
        <begin position="18"/>
        <end position="34"/>
    </location>
</feature>
<keyword evidence="2" id="KW-1133">Transmembrane helix</keyword>
<dbReference type="Pfam" id="PF13400">
    <property type="entry name" value="Tad"/>
    <property type="match status" value="1"/>
</dbReference>
<keyword evidence="2" id="KW-0812">Transmembrane</keyword>
<keyword evidence="2" id="KW-0472">Membrane</keyword>
<name>A0A849A963_9ACTN</name>
<evidence type="ECO:0000256" key="2">
    <source>
        <dbReference type="SAM" id="Phobius"/>
    </source>
</evidence>
<keyword evidence="5" id="KW-1185">Reference proteome</keyword>
<reference evidence="4 5" key="1">
    <citation type="submission" date="2020-05" db="EMBL/GenBank/DDBJ databases">
        <title>Nakamurella sp. DB0629 isolated from air conditioner.</title>
        <authorList>
            <person name="Kim D.H."/>
            <person name="Kim D.-U."/>
        </authorList>
    </citation>
    <scope>NUCLEOTIDE SEQUENCE [LARGE SCALE GENOMIC DNA]</scope>
    <source>
        <strain evidence="4 5">DB0629</strain>
    </source>
</reference>
<evidence type="ECO:0000313" key="5">
    <source>
        <dbReference type="Proteomes" id="UP000562984"/>
    </source>
</evidence>
<accession>A0A849A963</accession>